<dbReference type="NCBIfam" id="NF002564">
    <property type="entry name" value="PRK02190.1"/>
    <property type="match status" value="1"/>
</dbReference>
<dbReference type="RefSeq" id="WP_176867525.1">
    <property type="nucleotide sequence ID" value="NZ_JABXWT010000027.1"/>
</dbReference>
<keyword evidence="6" id="KW-1185">Reference proteome</keyword>
<dbReference type="Pfam" id="PF00491">
    <property type="entry name" value="Arginase"/>
    <property type="match status" value="1"/>
</dbReference>
<dbReference type="EMBL" id="JABXWT010000027">
    <property type="protein sequence ID" value="NVO58484.1"/>
    <property type="molecule type" value="Genomic_DNA"/>
</dbReference>
<dbReference type="Proteomes" id="UP000630805">
    <property type="component" value="Unassembled WGS sequence"/>
</dbReference>
<dbReference type="SUPFAM" id="SSF52768">
    <property type="entry name" value="Arginase/deacetylase"/>
    <property type="match status" value="1"/>
</dbReference>
<dbReference type="InterPro" id="IPR020855">
    <property type="entry name" value="Ureohydrolase_Mn_BS"/>
</dbReference>
<dbReference type="PANTHER" id="PTHR11358:SF26">
    <property type="entry name" value="GUANIDINO ACID HYDROLASE, MITOCHONDRIAL"/>
    <property type="match status" value="1"/>
</dbReference>
<evidence type="ECO:0000256" key="2">
    <source>
        <dbReference type="ARBA" id="ARBA00022723"/>
    </source>
</evidence>
<name>A0ABX2PXE5_9RHOB</name>
<keyword evidence="2" id="KW-0479">Metal-binding</keyword>
<comment type="caution">
    <text evidence="5">The sequence shown here is derived from an EMBL/GenBank/DDBJ whole genome shotgun (WGS) entry which is preliminary data.</text>
</comment>
<organism evidence="5 6">
    <name type="scientific">Ruegeria haliotis</name>
    <dbReference type="NCBI Taxonomy" id="2747601"/>
    <lineage>
        <taxon>Bacteria</taxon>
        <taxon>Pseudomonadati</taxon>
        <taxon>Pseudomonadota</taxon>
        <taxon>Alphaproteobacteria</taxon>
        <taxon>Rhodobacterales</taxon>
        <taxon>Roseobacteraceae</taxon>
        <taxon>Ruegeria</taxon>
    </lineage>
</organism>
<gene>
    <name evidence="5" type="primary">speB</name>
    <name evidence="5" type="ORF">HW561_22125</name>
</gene>
<dbReference type="PIRSF" id="PIRSF036979">
    <property type="entry name" value="Arginase"/>
    <property type="match status" value="1"/>
</dbReference>
<keyword evidence="3 4" id="KW-0378">Hydrolase</keyword>
<sequence>MVDATDRAFVGNHKYGMGYEPTYSGANSLFRRPYSRDLEGVDFVAWGVPYDLTVTNRPGCRLGPRGIRAASTNVAWDGGPWFWDFDPFEKFRMVDYGDCSFDPGFPLEIHDKIYEEAKSILQSEAFLLTMGGDHSVTEPILKAHAERHGPISLIQIDAHSDTWEEEPRRFDHGSMFYHAAKSGIIDAEHSIQAGLRTYNAKSHGYNRLTAEFVHENGIDATVAKIKEVVGDRPAYLTFDIDALDPAFAPGTGTPVCGGLTTWQAISLIRKLGGVNLIGADLVEVSPPFDNAEITALAGATLLLEMTCLVASQK</sequence>
<dbReference type="InterPro" id="IPR005925">
    <property type="entry name" value="Agmatinase-rel"/>
</dbReference>
<protein>
    <submittedName>
        <fullName evidence="5">Agmatinase</fullName>
        <ecNumber evidence="5">3.5.3.11</ecNumber>
    </submittedName>
</protein>
<dbReference type="Gene3D" id="3.40.800.10">
    <property type="entry name" value="Ureohydrolase domain"/>
    <property type="match status" value="1"/>
</dbReference>
<dbReference type="PROSITE" id="PS01053">
    <property type="entry name" value="ARGINASE_1"/>
    <property type="match status" value="1"/>
</dbReference>
<dbReference type="InterPro" id="IPR023696">
    <property type="entry name" value="Ureohydrolase_dom_sf"/>
</dbReference>
<reference evidence="5 6" key="1">
    <citation type="submission" date="2020-06" db="EMBL/GenBank/DDBJ databases">
        <authorList>
            <person name="Cao W.R."/>
        </authorList>
    </citation>
    <scope>NUCLEOTIDE SEQUENCE [LARGE SCALE GENOMIC DNA]</scope>
    <source>
        <strain evidence="5 6">B1Z28</strain>
    </source>
</reference>
<dbReference type="GO" id="GO:0008783">
    <property type="term" value="F:agmatinase activity"/>
    <property type="evidence" value="ECO:0007669"/>
    <property type="project" value="UniProtKB-EC"/>
</dbReference>
<dbReference type="CDD" id="cd11592">
    <property type="entry name" value="Agmatinase_PAH"/>
    <property type="match status" value="1"/>
</dbReference>
<proteinExistence type="inferred from homology"/>
<accession>A0ABX2PXE5</accession>
<dbReference type="EC" id="3.5.3.11" evidence="5"/>
<evidence type="ECO:0000256" key="3">
    <source>
        <dbReference type="ARBA" id="ARBA00022801"/>
    </source>
</evidence>
<comment type="similarity">
    <text evidence="1">Belongs to the arginase family. Agmatinase subfamily.</text>
</comment>
<dbReference type="InterPro" id="IPR006035">
    <property type="entry name" value="Ureohydrolase"/>
</dbReference>
<evidence type="ECO:0000313" key="5">
    <source>
        <dbReference type="EMBL" id="NVO58484.1"/>
    </source>
</evidence>
<dbReference type="NCBIfam" id="TIGR01230">
    <property type="entry name" value="agmatinase"/>
    <property type="match status" value="1"/>
</dbReference>
<dbReference type="PANTHER" id="PTHR11358">
    <property type="entry name" value="ARGINASE/AGMATINASE"/>
    <property type="match status" value="1"/>
</dbReference>
<evidence type="ECO:0000256" key="1">
    <source>
        <dbReference type="ARBA" id="ARBA00009227"/>
    </source>
</evidence>
<dbReference type="PROSITE" id="PS51409">
    <property type="entry name" value="ARGINASE_2"/>
    <property type="match status" value="1"/>
</dbReference>
<evidence type="ECO:0000256" key="4">
    <source>
        <dbReference type="RuleBase" id="RU003684"/>
    </source>
</evidence>
<evidence type="ECO:0000313" key="6">
    <source>
        <dbReference type="Proteomes" id="UP000630805"/>
    </source>
</evidence>